<reference evidence="1 2" key="3">
    <citation type="journal article" date="2022" name="Microbiol. Spectr.">
        <title>Folding features and dynamics of 3D genome architecture in plant fungal pathogens.</title>
        <authorList>
            <person name="Xia C."/>
        </authorList>
    </citation>
    <scope>NUCLEOTIDE SEQUENCE [LARGE SCALE GENOMIC DNA]</scope>
    <source>
        <strain evidence="1 2">93-210</strain>
    </source>
</reference>
<sequence length="409" mass="45927">SAPNSTNLAQFYQCYRLARQKQTGPSTPAFVPLAQLGLFCFDSGRAPQEVNLSVSPCFSFSLALIHVKNKISISLADFTPLLIQQVWSFRTSFHVTREHLEELQSAKRKLTAEEERKMREDVNVVVEGPKCIMEDITDREKLKQSVQYECNFIGFSSSKNIWLARDVLIKQGFKKALFQVDSLGVKTRSTRDFCVLDGTSTTVYRCGPKIDLLVTKPEPPSTGKMKHYRDRCIFNCPKVWPLDFRPERKTAAELNHDLETKSLTQIGQALLIATSTEGEPTEDCTMTSPNTWSNQKIETGQTGEEKNCSTGWTFILLNVRESRTILLSDSTTPVLTYNHDTDATAIGPVPQNFDFTNQATLTGPAYVATPLSLILVIIILHLLMMLDDSVEVFKRGCDEQISPSMHNSK</sequence>
<dbReference type="Proteomes" id="UP001060170">
    <property type="component" value="Chromosome 5"/>
</dbReference>
<organism evidence="1 2">
    <name type="scientific">Puccinia striiformis f. sp. tritici</name>
    <dbReference type="NCBI Taxonomy" id="168172"/>
    <lineage>
        <taxon>Eukaryota</taxon>
        <taxon>Fungi</taxon>
        <taxon>Dikarya</taxon>
        <taxon>Basidiomycota</taxon>
        <taxon>Pucciniomycotina</taxon>
        <taxon>Pucciniomycetes</taxon>
        <taxon>Pucciniales</taxon>
        <taxon>Pucciniaceae</taxon>
        <taxon>Puccinia</taxon>
    </lineage>
</organism>
<proteinExistence type="predicted"/>
<accession>A0ACC0EKQ9</accession>
<reference evidence="2" key="1">
    <citation type="journal article" date="2018" name="BMC Genomics">
        <title>Genomic insights into host adaptation between the wheat stripe rust pathogen (Puccinia striiformis f. sp. tritici) and the barley stripe rust pathogen (Puccinia striiformis f. sp. hordei).</title>
        <authorList>
            <person name="Xia C."/>
            <person name="Wang M."/>
            <person name="Yin C."/>
            <person name="Cornejo O.E."/>
            <person name="Hulbert S.H."/>
            <person name="Chen X."/>
        </authorList>
    </citation>
    <scope>NUCLEOTIDE SEQUENCE [LARGE SCALE GENOMIC DNA]</scope>
    <source>
        <strain evidence="2">93-210</strain>
    </source>
</reference>
<comment type="caution">
    <text evidence="1">The sequence shown here is derived from an EMBL/GenBank/DDBJ whole genome shotgun (WGS) entry which is preliminary data.</text>
</comment>
<reference evidence="2" key="2">
    <citation type="journal article" date="2018" name="Mol. Plant Microbe Interact.">
        <title>Genome sequence resources for the wheat stripe rust pathogen (Puccinia striiformis f. sp. tritici) and the barley stripe rust pathogen (Puccinia striiformis f. sp. hordei).</title>
        <authorList>
            <person name="Xia C."/>
            <person name="Wang M."/>
            <person name="Yin C."/>
            <person name="Cornejo O.E."/>
            <person name="Hulbert S.H."/>
            <person name="Chen X."/>
        </authorList>
    </citation>
    <scope>NUCLEOTIDE SEQUENCE [LARGE SCALE GENOMIC DNA]</scope>
    <source>
        <strain evidence="2">93-210</strain>
    </source>
</reference>
<evidence type="ECO:0000313" key="2">
    <source>
        <dbReference type="Proteomes" id="UP001060170"/>
    </source>
</evidence>
<dbReference type="EMBL" id="CM045869">
    <property type="protein sequence ID" value="KAI7955043.1"/>
    <property type="molecule type" value="Genomic_DNA"/>
</dbReference>
<feature type="non-terminal residue" evidence="1">
    <location>
        <position position="1"/>
    </location>
</feature>
<keyword evidence="2" id="KW-1185">Reference proteome</keyword>
<evidence type="ECO:0000313" key="1">
    <source>
        <dbReference type="EMBL" id="KAI7955043.1"/>
    </source>
</evidence>
<name>A0ACC0EKQ9_9BASI</name>
<protein>
    <submittedName>
        <fullName evidence="1">Uncharacterized protein</fullName>
    </submittedName>
</protein>
<gene>
    <name evidence="1" type="ORF">MJO28_005443</name>
</gene>